<feature type="region of interest" description="Disordered" evidence="2">
    <location>
        <begin position="457"/>
        <end position="479"/>
    </location>
</feature>
<name>E9I4R4_DAPPU</name>
<dbReference type="InterPro" id="IPR052457">
    <property type="entry name" value="Ankyrin-DD_containing_protein"/>
</dbReference>
<feature type="repeat" description="ANK" evidence="1">
    <location>
        <begin position="244"/>
        <end position="276"/>
    </location>
</feature>
<dbReference type="SUPFAM" id="SSF48403">
    <property type="entry name" value="Ankyrin repeat"/>
    <property type="match status" value="1"/>
</dbReference>
<dbReference type="AlphaFoldDB" id="E9I4R4"/>
<reference evidence="3 4" key="1">
    <citation type="journal article" date="2011" name="Science">
        <title>The ecoresponsive genome of Daphnia pulex.</title>
        <authorList>
            <person name="Colbourne J.K."/>
            <person name="Pfrender M.E."/>
            <person name="Gilbert D."/>
            <person name="Thomas W.K."/>
            <person name="Tucker A."/>
            <person name="Oakley T.H."/>
            <person name="Tokishita S."/>
            <person name="Aerts A."/>
            <person name="Arnold G.J."/>
            <person name="Basu M.K."/>
            <person name="Bauer D.J."/>
            <person name="Caceres C.E."/>
            <person name="Carmel L."/>
            <person name="Casola C."/>
            <person name="Choi J.H."/>
            <person name="Detter J.C."/>
            <person name="Dong Q."/>
            <person name="Dusheyko S."/>
            <person name="Eads B.D."/>
            <person name="Frohlich T."/>
            <person name="Geiler-Samerotte K.A."/>
            <person name="Gerlach D."/>
            <person name="Hatcher P."/>
            <person name="Jogdeo S."/>
            <person name="Krijgsveld J."/>
            <person name="Kriventseva E.V."/>
            <person name="Kultz D."/>
            <person name="Laforsch C."/>
            <person name="Lindquist E."/>
            <person name="Lopez J."/>
            <person name="Manak J.R."/>
            <person name="Muller J."/>
            <person name="Pangilinan J."/>
            <person name="Patwardhan R.P."/>
            <person name="Pitluck S."/>
            <person name="Pritham E.J."/>
            <person name="Rechtsteiner A."/>
            <person name="Rho M."/>
            <person name="Rogozin I.B."/>
            <person name="Sakarya O."/>
            <person name="Salamov A."/>
            <person name="Schaack S."/>
            <person name="Shapiro H."/>
            <person name="Shiga Y."/>
            <person name="Skalitzky C."/>
            <person name="Smith Z."/>
            <person name="Souvorov A."/>
            <person name="Sung W."/>
            <person name="Tang Z."/>
            <person name="Tsuchiya D."/>
            <person name="Tu H."/>
            <person name="Vos H."/>
            <person name="Wang M."/>
            <person name="Wolf Y.I."/>
            <person name="Yamagata H."/>
            <person name="Yamada T."/>
            <person name="Ye Y."/>
            <person name="Shaw J.R."/>
            <person name="Andrews J."/>
            <person name="Crease T.J."/>
            <person name="Tang H."/>
            <person name="Lucas S.M."/>
            <person name="Robertson H.M."/>
            <person name="Bork P."/>
            <person name="Koonin E.V."/>
            <person name="Zdobnov E.M."/>
            <person name="Grigoriev I.V."/>
            <person name="Lynch M."/>
            <person name="Boore J.L."/>
        </authorList>
    </citation>
    <scope>NUCLEOTIDE SEQUENCE [LARGE SCALE GENOMIC DNA]</scope>
</reference>
<evidence type="ECO:0000313" key="4">
    <source>
        <dbReference type="Proteomes" id="UP000000305"/>
    </source>
</evidence>
<dbReference type="InterPro" id="IPR036770">
    <property type="entry name" value="Ankyrin_rpt-contain_sf"/>
</dbReference>
<dbReference type="STRING" id="6669.E9I4R4"/>
<dbReference type="InterPro" id="IPR002110">
    <property type="entry name" value="Ankyrin_rpt"/>
</dbReference>
<dbReference type="Gene3D" id="1.25.40.20">
    <property type="entry name" value="Ankyrin repeat-containing domain"/>
    <property type="match status" value="1"/>
</dbReference>
<protein>
    <submittedName>
        <fullName evidence="3">Uncharacterized protein</fullName>
    </submittedName>
</protein>
<accession>E9I4R4</accession>
<dbReference type="Proteomes" id="UP000000305">
    <property type="component" value="Unassembled WGS sequence"/>
</dbReference>
<feature type="repeat" description="ANK" evidence="1">
    <location>
        <begin position="73"/>
        <end position="105"/>
    </location>
</feature>
<dbReference type="EMBL" id="GL735156">
    <property type="protein sequence ID" value="EFX61016.1"/>
    <property type="molecule type" value="Genomic_DNA"/>
</dbReference>
<proteinExistence type="predicted"/>
<dbReference type="Pfam" id="PF12796">
    <property type="entry name" value="Ank_2"/>
    <property type="match status" value="2"/>
</dbReference>
<evidence type="ECO:0000256" key="2">
    <source>
        <dbReference type="SAM" id="MobiDB-lite"/>
    </source>
</evidence>
<dbReference type="PANTHER" id="PTHR24125">
    <property type="entry name" value="ANKYRIN REPEAT AND DEATH DOMAIN-CONTAINING PROTEIN"/>
    <property type="match status" value="1"/>
</dbReference>
<keyword evidence="1" id="KW-0040">ANK repeat</keyword>
<gene>
    <name evidence="3" type="ORF">DAPPUDRAFT_340792</name>
</gene>
<dbReference type="PROSITE" id="PS50088">
    <property type="entry name" value="ANK_REPEAT"/>
    <property type="match status" value="2"/>
</dbReference>
<keyword evidence="4" id="KW-1185">Reference proteome</keyword>
<dbReference type="PANTHER" id="PTHR24125:SF5">
    <property type="entry name" value="ANKYRIN REPEAT PROTEIN"/>
    <property type="match status" value="1"/>
</dbReference>
<feature type="compositionally biased region" description="Acidic residues" evidence="2">
    <location>
        <begin position="467"/>
        <end position="479"/>
    </location>
</feature>
<dbReference type="OrthoDB" id="194358at2759"/>
<sequence>MNQEDFSTTPSERQRIWTFSTTHMSRRNAFPPNRKHGIEKTTPKIHELVLMDSHTELKYWLTRHPEDIENTYRQKTPLLVAIKHNSYKCFKILLEHDADVEKSNSKNETALVTAVRLHRINMIEDLIYKGATIYSGDRLARTITEILISRDDVNSIRFVHIYKNNLLEHDLVNQEFPLTLAISHQARNCIDYILSQNPKVESFLINRKFSCPISVAIRRNDIETIRALVDLDRFQHIVNTKVHKSLSYIHLAVEKNRHEIADILLYHEAHVNLQDNNGNTPAHFVNDIPTLRVLISHGARLELGNLNHETPIMAAEKDGRNAVYQYLPLYNHENRKKVYKTLDTRFYYNNSDRIEKAITAMNIMSDETSQKGNYEDMPDLEEIPPIKHIPIPPRKVNENIYPARTEMSRLDDGAPSLKLRNFKRLIDKAKSKLPPPPGYRRDYFLITSESDSDIEKNIIADNKITPSEDEDDDDLNELE</sequence>
<dbReference type="HOGENOM" id="CLU_046471_0_0_1"/>
<dbReference type="KEGG" id="dpx:DAPPUDRAFT_340792"/>
<dbReference type="SMART" id="SM00248">
    <property type="entry name" value="ANK"/>
    <property type="match status" value="6"/>
</dbReference>
<dbReference type="InParanoid" id="E9I4R4"/>
<evidence type="ECO:0000256" key="1">
    <source>
        <dbReference type="PROSITE-ProRule" id="PRU00023"/>
    </source>
</evidence>
<evidence type="ECO:0000313" key="3">
    <source>
        <dbReference type="EMBL" id="EFX61016.1"/>
    </source>
</evidence>
<dbReference type="eggNOG" id="KOG4177">
    <property type="taxonomic scope" value="Eukaryota"/>
</dbReference>
<dbReference type="PhylomeDB" id="E9I4R4"/>
<organism evidence="3 4">
    <name type="scientific">Daphnia pulex</name>
    <name type="common">Water flea</name>
    <dbReference type="NCBI Taxonomy" id="6669"/>
    <lineage>
        <taxon>Eukaryota</taxon>
        <taxon>Metazoa</taxon>
        <taxon>Ecdysozoa</taxon>
        <taxon>Arthropoda</taxon>
        <taxon>Crustacea</taxon>
        <taxon>Branchiopoda</taxon>
        <taxon>Diplostraca</taxon>
        <taxon>Cladocera</taxon>
        <taxon>Anomopoda</taxon>
        <taxon>Daphniidae</taxon>
        <taxon>Daphnia</taxon>
    </lineage>
</organism>